<feature type="region of interest" description="Disordered" evidence="1">
    <location>
        <begin position="62"/>
        <end position="96"/>
    </location>
</feature>
<dbReference type="Proteomes" id="UP000799750">
    <property type="component" value="Unassembled WGS sequence"/>
</dbReference>
<name>A0A6A6QBL5_9PEZI</name>
<reference evidence="2" key="1">
    <citation type="journal article" date="2020" name="Stud. Mycol.">
        <title>101 Dothideomycetes genomes: a test case for predicting lifestyles and emergence of pathogens.</title>
        <authorList>
            <person name="Haridas S."/>
            <person name="Albert R."/>
            <person name="Binder M."/>
            <person name="Bloem J."/>
            <person name="Labutti K."/>
            <person name="Salamov A."/>
            <person name="Andreopoulos B."/>
            <person name="Baker S."/>
            <person name="Barry K."/>
            <person name="Bills G."/>
            <person name="Bluhm B."/>
            <person name="Cannon C."/>
            <person name="Castanera R."/>
            <person name="Culley D."/>
            <person name="Daum C."/>
            <person name="Ezra D."/>
            <person name="Gonzalez J."/>
            <person name="Henrissat B."/>
            <person name="Kuo A."/>
            <person name="Liang C."/>
            <person name="Lipzen A."/>
            <person name="Lutzoni F."/>
            <person name="Magnuson J."/>
            <person name="Mondo S."/>
            <person name="Nolan M."/>
            <person name="Ohm R."/>
            <person name="Pangilinan J."/>
            <person name="Park H.-J."/>
            <person name="Ramirez L."/>
            <person name="Alfaro M."/>
            <person name="Sun H."/>
            <person name="Tritt A."/>
            <person name="Yoshinaga Y."/>
            <person name="Zwiers L.-H."/>
            <person name="Turgeon B."/>
            <person name="Goodwin S."/>
            <person name="Spatafora J."/>
            <person name="Crous P."/>
            <person name="Grigoriev I."/>
        </authorList>
    </citation>
    <scope>NUCLEOTIDE SEQUENCE</scope>
    <source>
        <strain evidence="2">CBS 269.34</strain>
    </source>
</reference>
<gene>
    <name evidence="2" type="ORF">BU16DRAFT_598445</name>
</gene>
<evidence type="ECO:0000313" key="3">
    <source>
        <dbReference type="Proteomes" id="UP000799750"/>
    </source>
</evidence>
<keyword evidence="3" id="KW-1185">Reference proteome</keyword>
<accession>A0A6A6QBL5</accession>
<dbReference type="AlphaFoldDB" id="A0A6A6QBL5"/>
<evidence type="ECO:0000256" key="1">
    <source>
        <dbReference type="SAM" id="MobiDB-lite"/>
    </source>
</evidence>
<sequence>MSANQTIPSLAETATSTLPTQAELDAAKTEIRAHIANLDAQIARLVKDRQTLSEALAKLDNVPIAAPPPPESEPAAADQLPDTVTETPNPEPANLPSVPAWLPTIVRVGDDFVELRCDACGANAYANLKGTTQFLKGVGGFAQHRRGAHRIAYSLAETLEACEHRKITPGEMRAIVRRGSKKHGVPFVVQPAKRKRGVEEPVGLAGGRPRRVTKRIRNAEGAWVERRE</sequence>
<proteinExistence type="predicted"/>
<evidence type="ECO:0000313" key="2">
    <source>
        <dbReference type="EMBL" id="KAF2489396.1"/>
    </source>
</evidence>
<organism evidence="2 3">
    <name type="scientific">Lophium mytilinum</name>
    <dbReference type="NCBI Taxonomy" id="390894"/>
    <lineage>
        <taxon>Eukaryota</taxon>
        <taxon>Fungi</taxon>
        <taxon>Dikarya</taxon>
        <taxon>Ascomycota</taxon>
        <taxon>Pezizomycotina</taxon>
        <taxon>Dothideomycetes</taxon>
        <taxon>Pleosporomycetidae</taxon>
        <taxon>Mytilinidiales</taxon>
        <taxon>Mytilinidiaceae</taxon>
        <taxon>Lophium</taxon>
    </lineage>
</organism>
<protein>
    <submittedName>
        <fullName evidence="2">Uncharacterized protein</fullName>
    </submittedName>
</protein>
<dbReference type="EMBL" id="MU004199">
    <property type="protein sequence ID" value="KAF2489396.1"/>
    <property type="molecule type" value="Genomic_DNA"/>
</dbReference>